<evidence type="ECO:0000256" key="8">
    <source>
        <dbReference type="SAM" id="Phobius"/>
    </source>
</evidence>
<evidence type="ECO:0000256" key="5">
    <source>
        <dbReference type="ARBA" id="ARBA00023136"/>
    </source>
</evidence>
<accession>A0AAN7DWN1</accession>
<evidence type="ECO:0000313" key="10">
    <source>
        <dbReference type="Proteomes" id="UP001324115"/>
    </source>
</evidence>
<dbReference type="Pfam" id="PF00560">
    <property type="entry name" value="LRR_1"/>
    <property type="match status" value="5"/>
</dbReference>
<name>A0AAN7DWN1_QUERU</name>
<evidence type="ECO:0000313" key="9">
    <source>
        <dbReference type="EMBL" id="KAK4551235.1"/>
    </source>
</evidence>
<evidence type="ECO:0000256" key="1">
    <source>
        <dbReference type="ARBA" id="ARBA00004479"/>
    </source>
</evidence>
<dbReference type="SUPFAM" id="SSF52058">
    <property type="entry name" value="L domain-like"/>
    <property type="match status" value="1"/>
</dbReference>
<feature type="transmembrane region" description="Helical" evidence="8">
    <location>
        <begin position="282"/>
        <end position="305"/>
    </location>
</feature>
<organism evidence="9 10">
    <name type="scientific">Quercus rubra</name>
    <name type="common">Northern red oak</name>
    <name type="synonym">Quercus borealis</name>
    <dbReference type="NCBI Taxonomy" id="3512"/>
    <lineage>
        <taxon>Eukaryota</taxon>
        <taxon>Viridiplantae</taxon>
        <taxon>Streptophyta</taxon>
        <taxon>Embryophyta</taxon>
        <taxon>Tracheophyta</taxon>
        <taxon>Spermatophyta</taxon>
        <taxon>Magnoliopsida</taxon>
        <taxon>eudicotyledons</taxon>
        <taxon>Gunneridae</taxon>
        <taxon>Pentapetalae</taxon>
        <taxon>rosids</taxon>
        <taxon>fabids</taxon>
        <taxon>Fagales</taxon>
        <taxon>Fagaceae</taxon>
        <taxon>Quercus</taxon>
    </lineage>
</organism>
<dbReference type="GO" id="GO:0016020">
    <property type="term" value="C:membrane"/>
    <property type="evidence" value="ECO:0007669"/>
    <property type="project" value="UniProtKB-SubCell"/>
</dbReference>
<evidence type="ECO:0000256" key="7">
    <source>
        <dbReference type="ARBA" id="ARBA00023180"/>
    </source>
</evidence>
<dbReference type="PANTHER" id="PTHR48063:SF90">
    <property type="entry name" value="OS11G0565920 PROTEIN"/>
    <property type="match status" value="1"/>
</dbReference>
<dbReference type="InterPro" id="IPR046956">
    <property type="entry name" value="RLP23-like"/>
</dbReference>
<dbReference type="InterPro" id="IPR032675">
    <property type="entry name" value="LRR_dom_sf"/>
</dbReference>
<keyword evidence="3" id="KW-0732">Signal</keyword>
<keyword evidence="2 8" id="KW-0812">Transmembrane</keyword>
<comment type="subcellular location">
    <subcellularLocation>
        <location evidence="1">Membrane</location>
        <topology evidence="1">Single-pass type I membrane protein</topology>
    </subcellularLocation>
</comment>
<evidence type="ECO:0000256" key="6">
    <source>
        <dbReference type="ARBA" id="ARBA00023170"/>
    </source>
</evidence>
<keyword evidence="6" id="KW-0675">Receptor</keyword>
<dbReference type="EMBL" id="JAXUIC010000094">
    <property type="protein sequence ID" value="KAK4551235.1"/>
    <property type="molecule type" value="Genomic_DNA"/>
</dbReference>
<keyword evidence="7" id="KW-0325">Glycoprotein</keyword>
<evidence type="ECO:0000256" key="3">
    <source>
        <dbReference type="ARBA" id="ARBA00022729"/>
    </source>
</evidence>
<evidence type="ECO:0000256" key="2">
    <source>
        <dbReference type="ARBA" id="ARBA00022692"/>
    </source>
</evidence>
<dbReference type="AlphaFoldDB" id="A0AAN7DWN1"/>
<dbReference type="InterPro" id="IPR001611">
    <property type="entry name" value="Leu-rich_rpt"/>
</dbReference>
<keyword evidence="4 8" id="KW-1133">Transmembrane helix</keyword>
<keyword evidence="5 8" id="KW-0472">Membrane</keyword>
<sequence length="341" mass="37782">MSFNFIISGPITEFIQALSGCGNHRLEQLNLGSNQLSGTIFLSGNIPRHWKSMQYLGAIDLSQNNLLGNIPTSLCSLPTLNWLQLSYNKFSGDLFSTLQNCSSLYALDVGGNRFSGLCQNGLEKVLPLISELRLQGNVLSGPILEQLCSLTHLHVLDLAHNNFSGSIPTCLGNLGTQLEYYSQIFLMNSIDLSRNNLTGEIPEALTKLSLLSTLNLSWNQLTGKIPENIGPNQFQTFIDPSIYEGNPKLCGPPLITNCSLMPSDGDTEAVDEDNEESRSEKLWFYVSVVLGFIVGFWIVCGSLAIKKSWRHAYFHFVDEKKDRLFVAIKVNMARLQGKIEA</sequence>
<dbReference type="Gene3D" id="3.80.10.10">
    <property type="entry name" value="Ribonuclease Inhibitor"/>
    <property type="match status" value="1"/>
</dbReference>
<evidence type="ECO:0000256" key="4">
    <source>
        <dbReference type="ARBA" id="ARBA00022989"/>
    </source>
</evidence>
<protein>
    <submittedName>
        <fullName evidence="9">Uncharacterized protein</fullName>
    </submittedName>
</protein>
<gene>
    <name evidence="9" type="ORF">RGQ29_032445</name>
</gene>
<comment type="caution">
    <text evidence="9">The sequence shown here is derived from an EMBL/GenBank/DDBJ whole genome shotgun (WGS) entry which is preliminary data.</text>
</comment>
<reference evidence="9 10" key="1">
    <citation type="journal article" date="2023" name="G3 (Bethesda)">
        <title>A haplotype-resolved chromosome-scale genome for Quercus rubra L. provides insights into the genetics of adaptive traits for red oak species.</title>
        <authorList>
            <person name="Kapoor B."/>
            <person name="Jenkins J."/>
            <person name="Schmutz J."/>
            <person name="Zhebentyayeva T."/>
            <person name="Kuelheim C."/>
            <person name="Coggeshall M."/>
            <person name="Heim C."/>
            <person name="Lasky J.R."/>
            <person name="Leites L."/>
            <person name="Islam-Faridi N."/>
            <person name="Romero-Severson J."/>
            <person name="DeLeo V.L."/>
            <person name="Lucas S.M."/>
            <person name="Lazic D."/>
            <person name="Gailing O."/>
            <person name="Carlson J."/>
            <person name="Staton M."/>
        </authorList>
    </citation>
    <scope>NUCLEOTIDE SEQUENCE [LARGE SCALE GENOMIC DNA]</scope>
    <source>
        <strain evidence="9">Pseudo-F2</strain>
    </source>
</reference>
<keyword evidence="10" id="KW-1185">Reference proteome</keyword>
<proteinExistence type="predicted"/>
<dbReference type="PANTHER" id="PTHR48063">
    <property type="entry name" value="LRR RECEPTOR-LIKE KINASE"/>
    <property type="match status" value="1"/>
</dbReference>
<dbReference type="Proteomes" id="UP001324115">
    <property type="component" value="Unassembled WGS sequence"/>
</dbReference>